<dbReference type="Proteomes" id="UP000001283">
    <property type="component" value="Chromosome"/>
</dbReference>
<evidence type="ECO:0000313" key="1">
    <source>
        <dbReference type="EMBL" id="AEN91608.1"/>
    </source>
</evidence>
<gene>
    <name evidence="1" type="ORF">BMWSH_4730</name>
</gene>
<dbReference type="EMBL" id="CP003017">
    <property type="protein sequence ID" value="AEN91608.1"/>
    <property type="molecule type" value="Genomic_DNA"/>
</dbReference>
<reference evidence="1 2" key="1">
    <citation type="journal article" date="2011" name="J. Bacteriol.">
        <title>Complete genome sequence of the industrial strain Bacillus megaterium WSH-002.</title>
        <authorList>
            <person name="Liu L."/>
            <person name="Li Y."/>
            <person name="Zhang J."/>
            <person name="Zou W."/>
            <person name="Zhou Z."/>
            <person name="Liu J."/>
            <person name="Li X."/>
            <person name="Wang L."/>
            <person name="Chen J."/>
        </authorList>
    </citation>
    <scope>NUCLEOTIDE SEQUENCE [LARGE SCALE GENOMIC DNA]</scope>
    <source>
        <strain evidence="1 2">WSH-002</strain>
    </source>
</reference>
<name>A0A8D4BRL4_PRIMW</name>
<proteinExistence type="predicted"/>
<accession>A0A8D4BRL4</accession>
<evidence type="ECO:0000313" key="2">
    <source>
        <dbReference type="Proteomes" id="UP000001283"/>
    </source>
</evidence>
<organism evidence="1 2">
    <name type="scientific">Priestia megaterium (strain WSH-002)</name>
    <name type="common">Bacillus megaterium</name>
    <dbReference type="NCBI Taxonomy" id="1006007"/>
    <lineage>
        <taxon>Bacteria</taxon>
        <taxon>Bacillati</taxon>
        <taxon>Bacillota</taxon>
        <taxon>Bacilli</taxon>
        <taxon>Bacillales</taxon>
        <taxon>Bacillaceae</taxon>
        <taxon>Priestia</taxon>
    </lineage>
</organism>
<dbReference type="KEGG" id="bmh:BMWSH_4730"/>
<sequence length="37" mass="4423">MSRYAAHFFLLGSAFIKVFEVSFTREHIMNSISFFYK</sequence>
<dbReference type="AlphaFoldDB" id="A0A8D4BRL4"/>
<protein>
    <submittedName>
        <fullName evidence="1">Uncharacterized protein</fullName>
    </submittedName>
</protein>